<name>R0LBL4_ANAPL</name>
<dbReference type="GO" id="GO:0042462">
    <property type="term" value="P:eye photoreceptor cell development"/>
    <property type="evidence" value="ECO:0007669"/>
    <property type="project" value="TreeGrafter"/>
</dbReference>
<evidence type="ECO:0000313" key="2">
    <source>
        <dbReference type="Proteomes" id="UP000296049"/>
    </source>
</evidence>
<dbReference type="Gene3D" id="1.25.40.20">
    <property type="entry name" value="Ankyrin repeat-containing domain"/>
    <property type="match status" value="1"/>
</dbReference>
<dbReference type="Proteomes" id="UP000296049">
    <property type="component" value="Unassembled WGS sequence"/>
</dbReference>
<dbReference type="InterPro" id="IPR052481">
    <property type="entry name" value="DZAN1"/>
</dbReference>
<evidence type="ECO:0000313" key="1">
    <source>
        <dbReference type="EMBL" id="EOB03084.1"/>
    </source>
</evidence>
<proteinExistence type="predicted"/>
<dbReference type="Pfam" id="PF12796">
    <property type="entry name" value="Ank_2"/>
    <property type="match status" value="1"/>
</dbReference>
<reference evidence="2" key="1">
    <citation type="journal article" date="2013" name="Nat. Genet.">
        <title>The duck genome and transcriptome provide insight into an avian influenza virus reservoir species.</title>
        <authorList>
            <person name="Huang Y."/>
            <person name="Li Y."/>
            <person name="Burt D.W."/>
            <person name="Chen H."/>
            <person name="Zhang Y."/>
            <person name="Qian W."/>
            <person name="Kim H."/>
            <person name="Gan S."/>
            <person name="Zhao Y."/>
            <person name="Li J."/>
            <person name="Yi K."/>
            <person name="Feng H."/>
            <person name="Zhu P."/>
            <person name="Li B."/>
            <person name="Liu Q."/>
            <person name="Fairley S."/>
            <person name="Magor K.E."/>
            <person name="Du Z."/>
            <person name="Hu X."/>
            <person name="Goodman L."/>
            <person name="Tafer H."/>
            <person name="Vignal A."/>
            <person name="Lee T."/>
            <person name="Kim K.W."/>
            <person name="Sheng Z."/>
            <person name="An Y."/>
            <person name="Searle S."/>
            <person name="Herrero J."/>
            <person name="Groenen M.A."/>
            <person name="Crooijmans R.P."/>
            <person name="Faraut T."/>
            <person name="Cai Q."/>
            <person name="Webster R.G."/>
            <person name="Aldridge J.R."/>
            <person name="Warren W.C."/>
            <person name="Bartschat S."/>
            <person name="Kehr S."/>
            <person name="Marz M."/>
            <person name="Stadler P.F."/>
            <person name="Smith J."/>
            <person name="Kraus R.H."/>
            <person name="Zhao Y."/>
            <person name="Ren L."/>
            <person name="Fei J."/>
            <person name="Morisson M."/>
            <person name="Kaiser P."/>
            <person name="Griffin D.K."/>
            <person name="Rao M."/>
            <person name="Pitel F."/>
            <person name="Wang J."/>
            <person name="Li N."/>
        </authorList>
    </citation>
    <scope>NUCLEOTIDE SEQUENCE [LARGE SCALE GENOMIC DNA]</scope>
</reference>
<dbReference type="PANTHER" id="PTHR16058:SF4">
    <property type="entry name" value="DOUBLE ZINC RIBBON AND ANKYRIN REPEAT-CONTAINING PROTEIN 1"/>
    <property type="match status" value="1"/>
</dbReference>
<dbReference type="InterPro" id="IPR036770">
    <property type="entry name" value="Ankyrin_rpt-contain_sf"/>
</dbReference>
<feature type="non-terminal residue" evidence="1">
    <location>
        <position position="1"/>
    </location>
</feature>
<feature type="non-terminal residue" evidence="1">
    <location>
        <position position="146"/>
    </location>
</feature>
<organism evidence="1 2">
    <name type="scientific">Anas platyrhynchos</name>
    <name type="common">Mallard</name>
    <name type="synonym">Anas boschas</name>
    <dbReference type="NCBI Taxonomy" id="8839"/>
    <lineage>
        <taxon>Eukaryota</taxon>
        <taxon>Metazoa</taxon>
        <taxon>Chordata</taxon>
        <taxon>Craniata</taxon>
        <taxon>Vertebrata</taxon>
        <taxon>Euteleostomi</taxon>
        <taxon>Archelosauria</taxon>
        <taxon>Archosauria</taxon>
        <taxon>Dinosauria</taxon>
        <taxon>Saurischia</taxon>
        <taxon>Theropoda</taxon>
        <taxon>Coelurosauria</taxon>
        <taxon>Aves</taxon>
        <taxon>Neognathae</taxon>
        <taxon>Galloanserae</taxon>
        <taxon>Anseriformes</taxon>
        <taxon>Anatidae</taxon>
        <taxon>Anatinae</taxon>
        <taxon>Anas</taxon>
    </lineage>
</organism>
<dbReference type="SUPFAM" id="SSF48403">
    <property type="entry name" value="Ankyrin repeat"/>
    <property type="match status" value="1"/>
</dbReference>
<dbReference type="SMART" id="SM00248">
    <property type="entry name" value="ANK"/>
    <property type="match status" value="3"/>
</dbReference>
<dbReference type="InterPro" id="IPR002110">
    <property type="entry name" value="Ankyrin_rpt"/>
</dbReference>
<keyword evidence="2" id="KW-1185">Reference proteome</keyword>
<sequence length="146" mass="15824">PESRQLLEELGPHGKGRITLIEQLLREGADPNCTSDDDRPALTVAVLNRHAEAIPLLMQKGAHVDQQSGLYNNTALHEAVLLGLEGEECIRALLRCNASIKKKNTKGQSAYDLAVTDGNNEVISLFASKLGEGMLDELTKPRSIAL</sequence>
<protein>
    <submittedName>
        <fullName evidence="1">Ankyrin repeat-containing protein C20orf12</fullName>
    </submittedName>
</protein>
<dbReference type="AlphaFoldDB" id="R0LBL4"/>
<accession>R0LBL4</accession>
<gene>
    <name evidence="1" type="ORF">Anapl_08298</name>
</gene>
<dbReference type="PANTHER" id="PTHR16058">
    <property type="entry name" value="DOUBLE ZINC RIBBON AND ANKYRIN REPEAT-CONTAINING PROTEIN 1"/>
    <property type="match status" value="1"/>
</dbReference>
<dbReference type="EMBL" id="KB742890">
    <property type="protein sequence ID" value="EOB03084.1"/>
    <property type="molecule type" value="Genomic_DNA"/>
</dbReference>